<dbReference type="Pfam" id="PF00082">
    <property type="entry name" value="Peptidase_S8"/>
    <property type="match status" value="1"/>
</dbReference>
<organism evidence="8 9">
    <name type="scientific">Stemphylium lycopersici</name>
    <name type="common">Tomato gray leaf spot disease fungus</name>
    <name type="synonym">Thyrospora lycopersici</name>
    <dbReference type="NCBI Taxonomy" id="183478"/>
    <lineage>
        <taxon>Eukaryota</taxon>
        <taxon>Fungi</taxon>
        <taxon>Dikarya</taxon>
        <taxon>Ascomycota</taxon>
        <taxon>Pezizomycotina</taxon>
        <taxon>Dothideomycetes</taxon>
        <taxon>Pleosporomycetidae</taxon>
        <taxon>Pleosporales</taxon>
        <taxon>Pleosporineae</taxon>
        <taxon>Pleosporaceae</taxon>
        <taxon>Stemphylium</taxon>
    </lineage>
</organism>
<keyword evidence="4 5" id="KW-0720">Serine protease</keyword>
<reference evidence="9" key="1">
    <citation type="submission" date="2018-05" db="EMBL/GenBank/DDBJ databases">
        <title>Draft genome sequence of Stemphylium lycopersici strain CIDEFI 213.</title>
        <authorList>
            <person name="Medina R."/>
            <person name="Franco M.E.E."/>
            <person name="Lucentini C.G."/>
            <person name="Saparrat M.C.N."/>
            <person name="Balatti P.A."/>
        </authorList>
    </citation>
    <scope>NUCLEOTIDE SEQUENCE [LARGE SCALE GENOMIC DNA]</scope>
    <source>
        <strain evidence="9">CIDEFI 213</strain>
    </source>
</reference>
<evidence type="ECO:0000256" key="6">
    <source>
        <dbReference type="SAM" id="MobiDB-lite"/>
    </source>
</evidence>
<evidence type="ECO:0000256" key="1">
    <source>
        <dbReference type="ARBA" id="ARBA00011073"/>
    </source>
</evidence>
<gene>
    <name evidence="8" type="ORF">DDE83_007293</name>
</gene>
<dbReference type="AlphaFoldDB" id="A0A364MWE3"/>
<keyword evidence="2 5" id="KW-0645">Protease</keyword>
<keyword evidence="3 5" id="KW-0378">Hydrolase</keyword>
<dbReference type="GO" id="GO:0006508">
    <property type="term" value="P:proteolysis"/>
    <property type="evidence" value="ECO:0007669"/>
    <property type="project" value="UniProtKB-KW"/>
</dbReference>
<dbReference type="Gene3D" id="3.40.50.200">
    <property type="entry name" value="Peptidase S8/S53 domain"/>
    <property type="match status" value="1"/>
</dbReference>
<dbReference type="SUPFAM" id="SSF52743">
    <property type="entry name" value="Subtilisin-like"/>
    <property type="match status" value="1"/>
</dbReference>
<dbReference type="PRINTS" id="PR00723">
    <property type="entry name" value="SUBTILISIN"/>
</dbReference>
<dbReference type="Proteomes" id="UP000249619">
    <property type="component" value="Unassembled WGS sequence"/>
</dbReference>
<dbReference type="InterPro" id="IPR050131">
    <property type="entry name" value="Peptidase_S8_subtilisin-like"/>
</dbReference>
<evidence type="ECO:0000256" key="4">
    <source>
        <dbReference type="ARBA" id="ARBA00022825"/>
    </source>
</evidence>
<evidence type="ECO:0000313" key="9">
    <source>
        <dbReference type="Proteomes" id="UP000249619"/>
    </source>
</evidence>
<sequence length="983" mass="103636">MSSHQTSQPSTSLATIPTGDSLEAIIGNVTYQLPSSDEDSTEVMLGDGSLAQLFADKIVMESQTVTVPSDLTSTTALPGGVTAKLGEATVPEKPDSNDDDNSGGSGGLFGALGGIASGATSALGGAIDGIGSVSSGALAFARGAGGAATDLSSPLSGAIGHMGKVISSFNGIQKAFTGNELTKEAFETLTGAHTLGRQSLNWMRSTQSLTQDFSNLPADVKSKVQFRAGEFVKPGGVLDQCKEALEKFQDFPWNEADESTHMLEPSATSEPTGAPSLQSAQGVSTENTAAGIQSSAQSETSRMSSSQTTASSSETPTPTAPIKNVYGILSKDGTPWPVFKEMIESLDGGKGPLVKWDNIQSQLYLAEINATQAQEVAESYDFINWIGIHDGGISSDDEETAEEFRAIDTLRQQEPNLPKLFIASDASVSDALTTKDHLHHYAARKMGPPISEAPWWKKMLSAPPSAPDDAPLASSDYPDYMADETGGAGTIIYILDDGFDTETPDLLPHGRKIETHFVPNKYTIPPSHLDRGVPENIRGPASGSHGTIMASLAGGLKTGVAPKADLHLFKVKGQYRHREPSTSISTTHHTELAIGYWTEHIKNHIEARGASRQKGGPEVKSVINMSWGIKLELLPPPKAAEITRLLQEFLDYCQQNHIPVVVAAGNTPHTMDVNENAPQRFSKPEDSMVIVGGVDHNGQVIKQQLSDQDGLVHVYSPGADIEAPIDATNFATESGTSQAAAIVSGLIAYYNGLPNLQVFEAAPPGGVVGAKGMLRSHAWPRSSPESSIKVVYNLARGDPAHSEFSCVQRRGVSGKRDDEGICTFSSTMAISASSTASSESLSANPTTPPATPSFSSSSSRSPDSLVSPKSSYSSESPFNHLSKLIELIPQPIQSPKPASTPTTPTPPPVTTEELSKPPDPSPTQENEKPTSTTREMTPEQSDDAKEKSLAVAAIITAIRPVFVITSATILSATDANSTAVTRS</sequence>
<feature type="region of interest" description="Disordered" evidence="6">
    <location>
        <begin position="259"/>
        <end position="325"/>
    </location>
</feature>
<comment type="similarity">
    <text evidence="1 5">Belongs to the peptidase S8 family.</text>
</comment>
<name>A0A364MWE3_STELY</name>
<dbReference type="InterPro" id="IPR036852">
    <property type="entry name" value="Peptidase_S8/S53_dom_sf"/>
</dbReference>
<feature type="compositionally biased region" description="Low complexity" evidence="6">
    <location>
        <begin position="834"/>
        <end position="845"/>
    </location>
</feature>
<protein>
    <submittedName>
        <fullName evidence="8">Subtilisin-like protein</fullName>
    </submittedName>
</protein>
<keyword evidence="9" id="KW-1185">Reference proteome</keyword>
<evidence type="ECO:0000256" key="5">
    <source>
        <dbReference type="PROSITE-ProRule" id="PRU01240"/>
    </source>
</evidence>
<dbReference type="STRING" id="183478.A0A364MWE3"/>
<feature type="compositionally biased region" description="Low complexity" evidence="6">
    <location>
        <begin position="852"/>
        <end position="874"/>
    </location>
</feature>
<dbReference type="PANTHER" id="PTHR43806">
    <property type="entry name" value="PEPTIDASE S8"/>
    <property type="match status" value="1"/>
</dbReference>
<dbReference type="PROSITE" id="PS51892">
    <property type="entry name" value="SUBTILASE"/>
    <property type="match status" value="1"/>
</dbReference>
<feature type="region of interest" description="Disordered" evidence="6">
    <location>
        <begin position="834"/>
        <end position="874"/>
    </location>
</feature>
<evidence type="ECO:0000256" key="3">
    <source>
        <dbReference type="ARBA" id="ARBA00022801"/>
    </source>
</evidence>
<feature type="active site" description="Charge relay system" evidence="5">
    <location>
        <position position="737"/>
    </location>
</feature>
<feature type="compositionally biased region" description="Polar residues" evidence="6">
    <location>
        <begin position="929"/>
        <end position="939"/>
    </location>
</feature>
<evidence type="ECO:0000256" key="2">
    <source>
        <dbReference type="ARBA" id="ARBA00022670"/>
    </source>
</evidence>
<feature type="region of interest" description="Disordered" evidence="6">
    <location>
        <begin position="891"/>
        <end position="946"/>
    </location>
</feature>
<dbReference type="EMBL" id="QGDH01000129">
    <property type="protein sequence ID" value="RAR05583.1"/>
    <property type="molecule type" value="Genomic_DNA"/>
</dbReference>
<proteinExistence type="inferred from homology"/>
<evidence type="ECO:0000259" key="7">
    <source>
        <dbReference type="Pfam" id="PF00082"/>
    </source>
</evidence>
<feature type="compositionally biased region" description="Low complexity" evidence="6">
    <location>
        <begin position="300"/>
        <end position="321"/>
    </location>
</feature>
<comment type="caution">
    <text evidence="8">The sequence shown here is derived from an EMBL/GenBank/DDBJ whole genome shotgun (WGS) entry which is preliminary data.</text>
</comment>
<dbReference type="PANTHER" id="PTHR43806:SF11">
    <property type="entry name" value="CEREVISIN-RELATED"/>
    <property type="match status" value="1"/>
</dbReference>
<evidence type="ECO:0000313" key="8">
    <source>
        <dbReference type="EMBL" id="RAR05583.1"/>
    </source>
</evidence>
<feature type="active site" description="Charge relay system" evidence="5">
    <location>
        <position position="496"/>
    </location>
</feature>
<dbReference type="GO" id="GO:0004252">
    <property type="term" value="F:serine-type endopeptidase activity"/>
    <property type="evidence" value="ECO:0007669"/>
    <property type="project" value="UniProtKB-UniRule"/>
</dbReference>
<dbReference type="InterPro" id="IPR000209">
    <property type="entry name" value="Peptidase_S8/S53_dom"/>
</dbReference>
<dbReference type="CDD" id="cd00306">
    <property type="entry name" value="Peptidases_S8_S53"/>
    <property type="match status" value="1"/>
</dbReference>
<feature type="compositionally biased region" description="Polar residues" evidence="6">
    <location>
        <begin position="266"/>
        <end position="299"/>
    </location>
</feature>
<feature type="active site" description="Charge relay system" evidence="5">
    <location>
        <position position="545"/>
    </location>
</feature>
<feature type="region of interest" description="Disordered" evidence="6">
    <location>
        <begin position="86"/>
        <end position="105"/>
    </location>
</feature>
<accession>A0A364MWE3</accession>
<dbReference type="InterPro" id="IPR015500">
    <property type="entry name" value="Peptidase_S8_subtilisin-rel"/>
</dbReference>
<feature type="domain" description="Peptidase S8/S53" evidence="7">
    <location>
        <begin position="487"/>
        <end position="749"/>
    </location>
</feature>